<keyword evidence="3" id="KW-1185">Reference proteome</keyword>
<sequence>MMNRSLIIIIIVAIHCIKLHDFLNTMGEKIDSQSYINGNVRSLNSQQKSPYDCDTPPENYTAGRTMCRSNDVCGFGEGTTYSWCFVDYFHDWDYCCTGPCDYAGWSYLWCQSGSSWQYCGNCLTKDVQGRPCLDTFPCGLHLEDIDEIGRFYWCYVDLEQNWDYCCAPHSKCKKYDDKTGWCYVGGDKQNDMWTYCVLE</sequence>
<protein>
    <submittedName>
        <fullName evidence="2">Uncharacterized protein</fullName>
    </submittedName>
</protein>
<dbReference type="EMBL" id="JAEAOA010000935">
    <property type="protein sequence ID" value="KAK3609881.1"/>
    <property type="molecule type" value="Genomic_DNA"/>
</dbReference>
<keyword evidence="1" id="KW-0732">Signal</keyword>
<proteinExistence type="predicted"/>
<evidence type="ECO:0000313" key="3">
    <source>
        <dbReference type="Proteomes" id="UP001195483"/>
    </source>
</evidence>
<reference evidence="2" key="1">
    <citation type="journal article" date="2021" name="Genome Biol. Evol.">
        <title>A High-Quality Reference Genome for a Parasitic Bivalve with Doubly Uniparental Inheritance (Bivalvia: Unionida).</title>
        <authorList>
            <person name="Smith C.H."/>
        </authorList>
    </citation>
    <scope>NUCLEOTIDE SEQUENCE</scope>
    <source>
        <strain evidence="2">CHS0354</strain>
    </source>
</reference>
<organism evidence="2 3">
    <name type="scientific">Potamilus streckersoni</name>
    <dbReference type="NCBI Taxonomy" id="2493646"/>
    <lineage>
        <taxon>Eukaryota</taxon>
        <taxon>Metazoa</taxon>
        <taxon>Spiralia</taxon>
        <taxon>Lophotrochozoa</taxon>
        <taxon>Mollusca</taxon>
        <taxon>Bivalvia</taxon>
        <taxon>Autobranchia</taxon>
        <taxon>Heteroconchia</taxon>
        <taxon>Palaeoheterodonta</taxon>
        <taxon>Unionida</taxon>
        <taxon>Unionoidea</taxon>
        <taxon>Unionidae</taxon>
        <taxon>Ambleminae</taxon>
        <taxon>Lampsilini</taxon>
        <taxon>Potamilus</taxon>
    </lineage>
</organism>
<evidence type="ECO:0000313" key="2">
    <source>
        <dbReference type="EMBL" id="KAK3609881.1"/>
    </source>
</evidence>
<comment type="caution">
    <text evidence="2">The sequence shown here is derived from an EMBL/GenBank/DDBJ whole genome shotgun (WGS) entry which is preliminary data.</text>
</comment>
<evidence type="ECO:0000256" key="1">
    <source>
        <dbReference type="SAM" id="SignalP"/>
    </source>
</evidence>
<accession>A0AAE0TGL8</accession>
<feature type="chain" id="PRO_5042231130" evidence="1">
    <location>
        <begin position="20"/>
        <end position="199"/>
    </location>
</feature>
<gene>
    <name evidence="2" type="ORF">CHS0354_015073</name>
</gene>
<name>A0AAE0TGL8_9BIVA</name>
<dbReference type="Proteomes" id="UP001195483">
    <property type="component" value="Unassembled WGS sequence"/>
</dbReference>
<dbReference type="AlphaFoldDB" id="A0AAE0TGL8"/>
<feature type="signal peptide" evidence="1">
    <location>
        <begin position="1"/>
        <end position="19"/>
    </location>
</feature>
<reference evidence="2" key="2">
    <citation type="journal article" date="2021" name="Genome Biol. Evol.">
        <title>Developing a high-quality reference genome for a parasitic bivalve with doubly uniparental inheritance (Bivalvia: Unionida).</title>
        <authorList>
            <person name="Smith C.H."/>
        </authorList>
    </citation>
    <scope>NUCLEOTIDE SEQUENCE</scope>
    <source>
        <strain evidence="2">CHS0354</strain>
        <tissue evidence="2">Mantle</tissue>
    </source>
</reference>
<reference evidence="2" key="3">
    <citation type="submission" date="2023-05" db="EMBL/GenBank/DDBJ databases">
        <authorList>
            <person name="Smith C.H."/>
        </authorList>
    </citation>
    <scope>NUCLEOTIDE SEQUENCE</scope>
    <source>
        <strain evidence="2">CHS0354</strain>
        <tissue evidence="2">Mantle</tissue>
    </source>
</reference>